<evidence type="ECO:0000313" key="7">
    <source>
        <dbReference type="EMBL" id="MDQ0746070.1"/>
    </source>
</evidence>
<feature type="compositionally biased region" description="Low complexity" evidence="6">
    <location>
        <begin position="52"/>
        <end position="63"/>
    </location>
</feature>
<evidence type="ECO:0000256" key="4">
    <source>
        <dbReference type="ARBA" id="ARBA00023016"/>
    </source>
</evidence>
<dbReference type="InterPro" id="IPR013126">
    <property type="entry name" value="Hsp_70_fam"/>
</dbReference>
<gene>
    <name evidence="7" type="ORF">QF034_000301</name>
</gene>
<dbReference type="InterPro" id="IPR043129">
    <property type="entry name" value="ATPase_NBD"/>
</dbReference>
<dbReference type="SUPFAM" id="SSF53067">
    <property type="entry name" value="Actin-like ATPase domain"/>
    <property type="match status" value="1"/>
</dbReference>
<protein>
    <submittedName>
        <fullName evidence="7">Molecular chaperone DnaK (HSP70)</fullName>
    </submittedName>
</protein>
<accession>A0ABU0QFZ0</accession>
<sequence>MARAVGIDLGTTDSVVSVLEGGEHTVITNRTARAPQRIGTALYESSRAEQPAGAAGATATAGEGAAGGSSEDDVVDAKIVDDDKPEAG</sequence>
<reference evidence="7 8" key="1">
    <citation type="submission" date="2023-07" db="EMBL/GenBank/DDBJ databases">
        <title>Comparative genomics of wheat-associated soil bacteria to identify genetic determinants of phenazine resistance.</title>
        <authorList>
            <person name="Mouncey N."/>
        </authorList>
    </citation>
    <scope>NUCLEOTIDE SEQUENCE [LARGE SCALE GENOMIC DNA]</scope>
    <source>
        <strain evidence="7 8">B3I12</strain>
    </source>
</reference>
<keyword evidence="5" id="KW-0143">Chaperone</keyword>
<evidence type="ECO:0000256" key="2">
    <source>
        <dbReference type="ARBA" id="ARBA00022741"/>
    </source>
</evidence>
<feature type="region of interest" description="Disordered" evidence="6">
    <location>
        <begin position="44"/>
        <end position="88"/>
    </location>
</feature>
<organism evidence="7 8">
    <name type="scientific">Streptomyces africanus</name>
    <dbReference type="NCBI Taxonomy" id="231024"/>
    <lineage>
        <taxon>Bacteria</taxon>
        <taxon>Bacillati</taxon>
        <taxon>Actinomycetota</taxon>
        <taxon>Actinomycetes</taxon>
        <taxon>Kitasatosporales</taxon>
        <taxon>Streptomycetaceae</taxon>
        <taxon>Streptomyces</taxon>
    </lineage>
</organism>
<keyword evidence="8" id="KW-1185">Reference proteome</keyword>
<evidence type="ECO:0000256" key="1">
    <source>
        <dbReference type="ARBA" id="ARBA00007381"/>
    </source>
</evidence>
<keyword evidence="2" id="KW-0547">Nucleotide-binding</keyword>
<dbReference type="InterPro" id="IPR018181">
    <property type="entry name" value="Heat_shock_70_CS"/>
</dbReference>
<keyword evidence="4" id="KW-0346">Stress response</keyword>
<dbReference type="PROSITE" id="PS00297">
    <property type="entry name" value="HSP70_1"/>
    <property type="match status" value="1"/>
</dbReference>
<evidence type="ECO:0000313" key="8">
    <source>
        <dbReference type="Proteomes" id="UP001232755"/>
    </source>
</evidence>
<dbReference type="Pfam" id="PF00012">
    <property type="entry name" value="HSP70"/>
    <property type="match status" value="1"/>
</dbReference>
<evidence type="ECO:0000256" key="5">
    <source>
        <dbReference type="ARBA" id="ARBA00023186"/>
    </source>
</evidence>
<dbReference type="Gene3D" id="3.30.420.40">
    <property type="match status" value="1"/>
</dbReference>
<evidence type="ECO:0000256" key="3">
    <source>
        <dbReference type="ARBA" id="ARBA00022840"/>
    </source>
</evidence>
<feature type="compositionally biased region" description="Basic and acidic residues" evidence="6">
    <location>
        <begin position="75"/>
        <end position="88"/>
    </location>
</feature>
<comment type="caution">
    <text evidence="7">The sequence shown here is derived from an EMBL/GenBank/DDBJ whole genome shotgun (WGS) entry which is preliminary data.</text>
</comment>
<keyword evidence="3" id="KW-0067">ATP-binding</keyword>
<dbReference type="Proteomes" id="UP001232755">
    <property type="component" value="Unassembled WGS sequence"/>
</dbReference>
<proteinExistence type="inferred from homology"/>
<dbReference type="EMBL" id="JAUSYP010000001">
    <property type="protein sequence ID" value="MDQ0746070.1"/>
    <property type="molecule type" value="Genomic_DNA"/>
</dbReference>
<comment type="similarity">
    <text evidence="1">Belongs to the heat shock protein 70 family.</text>
</comment>
<evidence type="ECO:0000256" key="6">
    <source>
        <dbReference type="SAM" id="MobiDB-lite"/>
    </source>
</evidence>
<name>A0ABU0QFZ0_9ACTN</name>